<dbReference type="PRINTS" id="PR00385">
    <property type="entry name" value="P450"/>
</dbReference>
<dbReference type="EMBL" id="JAZDWU010000007">
    <property type="protein sequence ID" value="KAK9995627.1"/>
    <property type="molecule type" value="Genomic_DNA"/>
</dbReference>
<evidence type="ECO:0000256" key="8">
    <source>
        <dbReference type="PIRSR" id="PIRSR602401-1"/>
    </source>
</evidence>
<evidence type="ECO:0000256" key="6">
    <source>
        <dbReference type="ARBA" id="ARBA00023004"/>
    </source>
</evidence>
<accession>A0AAW2CE68</accession>
<evidence type="ECO:0000313" key="11">
    <source>
        <dbReference type="Proteomes" id="UP001459277"/>
    </source>
</evidence>
<evidence type="ECO:0000256" key="9">
    <source>
        <dbReference type="RuleBase" id="RU000461"/>
    </source>
</evidence>
<feature type="binding site" description="axial binding residue" evidence="8">
    <location>
        <position position="231"/>
    </location>
    <ligand>
        <name>heme</name>
        <dbReference type="ChEBI" id="CHEBI:30413"/>
    </ligand>
    <ligandPart>
        <name>Fe</name>
        <dbReference type="ChEBI" id="CHEBI:18248"/>
    </ligandPart>
</feature>
<keyword evidence="11" id="KW-1185">Reference proteome</keyword>
<keyword evidence="4 8" id="KW-0479">Metal-binding</keyword>
<comment type="caution">
    <text evidence="10">The sequence shown here is derived from an EMBL/GenBank/DDBJ whole genome shotgun (WGS) entry which is preliminary data.</text>
</comment>
<keyword evidence="6 8" id="KW-0408">Iron</keyword>
<dbReference type="GO" id="GO:0005506">
    <property type="term" value="F:iron ion binding"/>
    <property type="evidence" value="ECO:0007669"/>
    <property type="project" value="InterPro"/>
</dbReference>
<proteinExistence type="inferred from homology"/>
<evidence type="ECO:0000256" key="3">
    <source>
        <dbReference type="ARBA" id="ARBA00022617"/>
    </source>
</evidence>
<dbReference type="Pfam" id="PF00067">
    <property type="entry name" value="p450"/>
    <property type="match status" value="1"/>
</dbReference>
<dbReference type="PRINTS" id="PR00463">
    <property type="entry name" value="EP450I"/>
</dbReference>
<evidence type="ECO:0000256" key="1">
    <source>
        <dbReference type="ARBA" id="ARBA00001971"/>
    </source>
</evidence>
<dbReference type="PANTHER" id="PTHR47955">
    <property type="entry name" value="CYTOCHROME P450 FAMILY 71 PROTEIN"/>
    <property type="match status" value="1"/>
</dbReference>
<sequence length="291" mass="33073">MMMQFTAFNFGDFFPSLGWMDNLTGLVASLKASLRAVDALFDQLIEEYKMLNVDEDKKDFMHILLKLQKEGMLGVELTKENLKAVILDMFVAGTGTTAATLEWAMAELIKNPSMMKKVQEEVRRVVGRKSKLDETDITHLQYLKCIIKETLRLHAPGPLLVPRETSANVKLAGYNIPSKVKVYVNAWAIQRDPKLWDQPEEFLPERFNKNPVDFKGHDFHFIPFGSGRRGCPGIAFGSAAAEYVIANLLYHFDWKLPGGEVMKDLDMSEEYGLTVHRRFPLLLVPTLYSPN</sequence>
<dbReference type="FunFam" id="1.10.630.10:FF:000126">
    <property type="entry name" value="Predicted protein"/>
    <property type="match status" value="1"/>
</dbReference>
<keyword evidence="5 9" id="KW-0560">Oxidoreductase</keyword>
<dbReference type="InterPro" id="IPR036396">
    <property type="entry name" value="Cyt_P450_sf"/>
</dbReference>
<dbReference type="GO" id="GO:0020037">
    <property type="term" value="F:heme binding"/>
    <property type="evidence" value="ECO:0007669"/>
    <property type="project" value="InterPro"/>
</dbReference>
<keyword evidence="7 9" id="KW-0503">Monooxygenase</keyword>
<dbReference type="PROSITE" id="PS00086">
    <property type="entry name" value="CYTOCHROME_P450"/>
    <property type="match status" value="1"/>
</dbReference>
<dbReference type="Gene3D" id="1.10.630.10">
    <property type="entry name" value="Cytochrome P450"/>
    <property type="match status" value="1"/>
</dbReference>
<dbReference type="InterPro" id="IPR001128">
    <property type="entry name" value="Cyt_P450"/>
</dbReference>
<evidence type="ECO:0000256" key="4">
    <source>
        <dbReference type="ARBA" id="ARBA00022723"/>
    </source>
</evidence>
<comment type="cofactor">
    <cofactor evidence="1 8">
        <name>heme</name>
        <dbReference type="ChEBI" id="CHEBI:30413"/>
    </cofactor>
</comment>
<dbReference type="PANTHER" id="PTHR47955:SF15">
    <property type="entry name" value="CYTOCHROME P450 71A2-LIKE"/>
    <property type="match status" value="1"/>
</dbReference>
<evidence type="ECO:0008006" key="12">
    <source>
        <dbReference type="Google" id="ProtNLM"/>
    </source>
</evidence>
<dbReference type="InterPro" id="IPR017972">
    <property type="entry name" value="Cyt_P450_CS"/>
</dbReference>
<comment type="similarity">
    <text evidence="2 9">Belongs to the cytochrome P450 family.</text>
</comment>
<evidence type="ECO:0000256" key="5">
    <source>
        <dbReference type="ARBA" id="ARBA00023002"/>
    </source>
</evidence>
<protein>
    <recommendedName>
        <fullName evidence="12">Cytochrome P450 71A1</fullName>
    </recommendedName>
</protein>
<dbReference type="GO" id="GO:0016705">
    <property type="term" value="F:oxidoreductase activity, acting on paired donors, with incorporation or reduction of molecular oxygen"/>
    <property type="evidence" value="ECO:0007669"/>
    <property type="project" value="InterPro"/>
</dbReference>
<evidence type="ECO:0000256" key="2">
    <source>
        <dbReference type="ARBA" id="ARBA00010617"/>
    </source>
</evidence>
<reference evidence="10 11" key="1">
    <citation type="submission" date="2024-01" db="EMBL/GenBank/DDBJ databases">
        <title>A telomere-to-telomere, gap-free genome of sweet tea (Lithocarpus litseifolius).</title>
        <authorList>
            <person name="Zhou J."/>
        </authorList>
    </citation>
    <scope>NUCLEOTIDE SEQUENCE [LARGE SCALE GENOMIC DNA]</scope>
    <source>
        <strain evidence="10">Zhou-2022a</strain>
        <tissue evidence="10">Leaf</tissue>
    </source>
</reference>
<keyword evidence="3 8" id="KW-0349">Heme</keyword>
<evidence type="ECO:0000313" key="10">
    <source>
        <dbReference type="EMBL" id="KAK9995627.1"/>
    </source>
</evidence>
<gene>
    <name evidence="10" type="ORF">SO802_020313</name>
</gene>
<name>A0AAW2CE68_9ROSI</name>
<dbReference type="Proteomes" id="UP001459277">
    <property type="component" value="Unassembled WGS sequence"/>
</dbReference>
<dbReference type="SUPFAM" id="SSF48264">
    <property type="entry name" value="Cytochrome P450"/>
    <property type="match status" value="1"/>
</dbReference>
<dbReference type="GO" id="GO:0004497">
    <property type="term" value="F:monooxygenase activity"/>
    <property type="evidence" value="ECO:0007669"/>
    <property type="project" value="UniProtKB-KW"/>
</dbReference>
<organism evidence="10 11">
    <name type="scientific">Lithocarpus litseifolius</name>
    <dbReference type="NCBI Taxonomy" id="425828"/>
    <lineage>
        <taxon>Eukaryota</taxon>
        <taxon>Viridiplantae</taxon>
        <taxon>Streptophyta</taxon>
        <taxon>Embryophyta</taxon>
        <taxon>Tracheophyta</taxon>
        <taxon>Spermatophyta</taxon>
        <taxon>Magnoliopsida</taxon>
        <taxon>eudicotyledons</taxon>
        <taxon>Gunneridae</taxon>
        <taxon>Pentapetalae</taxon>
        <taxon>rosids</taxon>
        <taxon>fabids</taxon>
        <taxon>Fagales</taxon>
        <taxon>Fagaceae</taxon>
        <taxon>Lithocarpus</taxon>
    </lineage>
</organism>
<dbReference type="InterPro" id="IPR002401">
    <property type="entry name" value="Cyt_P450_E_grp-I"/>
</dbReference>
<dbReference type="AlphaFoldDB" id="A0AAW2CE68"/>
<evidence type="ECO:0000256" key="7">
    <source>
        <dbReference type="ARBA" id="ARBA00023033"/>
    </source>
</evidence>